<feature type="compositionally biased region" description="Low complexity" evidence="2">
    <location>
        <begin position="260"/>
        <end position="270"/>
    </location>
</feature>
<dbReference type="OrthoDB" id="112668at2759"/>
<feature type="domain" description="DRBM" evidence="3">
    <location>
        <begin position="586"/>
        <end position="608"/>
    </location>
</feature>
<name>A0A1E7FL27_9STRA</name>
<evidence type="ECO:0000256" key="2">
    <source>
        <dbReference type="SAM" id="MobiDB-lite"/>
    </source>
</evidence>
<dbReference type="PROSITE" id="PS50137">
    <property type="entry name" value="DS_RBD"/>
    <property type="match status" value="2"/>
</dbReference>
<feature type="compositionally biased region" description="Basic residues" evidence="2">
    <location>
        <begin position="132"/>
        <end position="143"/>
    </location>
</feature>
<dbReference type="SUPFAM" id="SSF54768">
    <property type="entry name" value="dsRNA-binding domain-like"/>
    <property type="match status" value="1"/>
</dbReference>
<feature type="region of interest" description="Disordered" evidence="2">
    <location>
        <begin position="164"/>
        <end position="284"/>
    </location>
</feature>
<dbReference type="InParanoid" id="A0A1E7FL27"/>
<keyword evidence="1" id="KW-0694">RNA-binding</keyword>
<organism evidence="4 5">
    <name type="scientific">Fragilariopsis cylindrus CCMP1102</name>
    <dbReference type="NCBI Taxonomy" id="635003"/>
    <lineage>
        <taxon>Eukaryota</taxon>
        <taxon>Sar</taxon>
        <taxon>Stramenopiles</taxon>
        <taxon>Ochrophyta</taxon>
        <taxon>Bacillariophyta</taxon>
        <taxon>Bacillariophyceae</taxon>
        <taxon>Bacillariophycidae</taxon>
        <taxon>Bacillariales</taxon>
        <taxon>Bacillariaceae</taxon>
        <taxon>Fragilariopsis</taxon>
    </lineage>
</organism>
<dbReference type="GO" id="GO:0003723">
    <property type="term" value="F:RNA binding"/>
    <property type="evidence" value="ECO:0007669"/>
    <property type="project" value="UniProtKB-UniRule"/>
</dbReference>
<evidence type="ECO:0000313" key="4">
    <source>
        <dbReference type="EMBL" id="OEU18872.1"/>
    </source>
</evidence>
<feature type="compositionally biased region" description="Basic residues" evidence="2">
    <location>
        <begin position="970"/>
        <end position="979"/>
    </location>
</feature>
<feature type="region of interest" description="Disordered" evidence="2">
    <location>
        <begin position="418"/>
        <end position="472"/>
    </location>
</feature>
<proteinExistence type="predicted"/>
<gene>
    <name evidence="4" type="ORF">FRACYDRAFT_237154</name>
</gene>
<feature type="region of interest" description="Disordered" evidence="2">
    <location>
        <begin position="919"/>
        <end position="979"/>
    </location>
</feature>
<dbReference type="EMBL" id="KV784356">
    <property type="protein sequence ID" value="OEU18872.1"/>
    <property type="molecule type" value="Genomic_DNA"/>
</dbReference>
<dbReference type="KEGG" id="fcy:FRACYDRAFT_237154"/>
<keyword evidence="5" id="KW-1185">Reference proteome</keyword>
<sequence length="979" mass="108829">MLDQTLAVDNDSVPPIVASTPSVDNLYNDADQHRMNFQQQQQHQQMQQQMQPPMLQQPFWSPPPLPPQHSPSSGGVIINGNCNPALLQFYEAQMRDHAAAYASAAAAAAMTAAQIATDLASTVLAAGGPNHQHQHHHHHHHHQYPMIPSPTLVYPQHLMQNSVSTYGSSATTPTQSRPLQQSGDNNNNTNFDVDDGNDDRICHHPDEDEDENRSSQQKRGRRRRRFWNSAGSNDSGNNNSNNDDNYNRNRRRNRKIAMTASSSSDGGSASCITKKKQRQPNDESLLGKTGVSALYEWCGKRRTAPIFTDIKMEEGKRRRLEFDDNLFEMTISIDGVEMGIGVGITKASAKHEASRRTLQVLLPGVQFDEDSGILIRLPGTVTTTKSQPERRRTSKGSSLIGTITSLEELAPNLAKQLAIGHNNDDDMKKKSETKKERNISGLSEVQDSRKRHKWPHVYPGTTSTTSDDEDENSYYASRGASVCSSLLHAMVQIDERLTEPPEYTYQVSTITNEREGEGEHSKLKRKAGIPINDSSTVFPRGSFECTGILKLRIDNTETDETDVDSFDGSSNTTQPRECYQVLRSYGVGGTKREARHTAAAKLLAMLFPDCVGMADVKQAAEAAREKYAASRAFKQQQSKRGGGMSNATNNRSPTNNPDDNDVAPNFLFESLSKSNTIEIPDSIKICILSSLGDLTNSVSSGCDNNINTNNIVASKEAGLVRQLSRQQQLEERIDVALQTLNEHDEEGRSLPEELTVDDVGRTVLRKASGDDEYWVEKLFGTKKSSHADDFADLSLSSVTISASDKEPSSTIVLLLCRAFHEDPPLGCAVLTLGFSMQKGKILRIAQIASYSHQPKERFIETLSEFAKYMGCYLISSPPKSSYTTLRKDCIQQILNPPHLESLRQPLPLKEEEEVHLRHKMNRDDSAELPPPLDETFVSKTCLQPVEEEVEGVEESDSSTPNNDKQEKRREKPSKRSRFE</sequence>
<protein>
    <recommendedName>
        <fullName evidence="3">DRBM domain-containing protein</fullName>
    </recommendedName>
</protein>
<feature type="compositionally biased region" description="Basic residues" evidence="2">
    <location>
        <begin position="216"/>
        <end position="226"/>
    </location>
</feature>
<feature type="domain" description="DRBM" evidence="3">
    <location>
        <begin position="289"/>
        <end position="363"/>
    </location>
</feature>
<evidence type="ECO:0000256" key="1">
    <source>
        <dbReference type="PROSITE-ProRule" id="PRU00266"/>
    </source>
</evidence>
<feature type="compositionally biased region" description="Low complexity" evidence="2">
    <location>
        <begin position="228"/>
        <end position="244"/>
    </location>
</feature>
<dbReference type="InterPro" id="IPR014720">
    <property type="entry name" value="dsRBD_dom"/>
</dbReference>
<accession>A0A1E7FL27</accession>
<evidence type="ECO:0000259" key="3">
    <source>
        <dbReference type="PROSITE" id="PS50137"/>
    </source>
</evidence>
<feature type="compositionally biased region" description="Polar residues" evidence="2">
    <location>
        <begin position="164"/>
        <end position="183"/>
    </location>
</feature>
<dbReference type="Proteomes" id="UP000095751">
    <property type="component" value="Unassembled WGS sequence"/>
</dbReference>
<feature type="compositionally biased region" description="Basic and acidic residues" evidence="2">
    <location>
        <begin position="422"/>
        <end position="438"/>
    </location>
</feature>
<evidence type="ECO:0000313" key="5">
    <source>
        <dbReference type="Proteomes" id="UP000095751"/>
    </source>
</evidence>
<dbReference type="SMART" id="SM00358">
    <property type="entry name" value="DSRM"/>
    <property type="match status" value="1"/>
</dbReference>
<feature type="compositionally biased region" description="Acidic residues" evidence="2">
    <location>
        <begin position="945"/>
        <end position="956"/>
    </location>
</feature>
<reference evidence="4 5" key="1">
    <citation type="submission" date="2016-09" db="EMBL/GenBank/DDBJ databases">
        <title>Extensive genetic diversity and differential bi-allelic expression allows diatom success in the polar Southern Ocean.</title>
        <authorList>
            <consortium name="DOE Joint Genome Institute"/>
            <person name="Mock T."/>
            <person name="Otillar R.P."/>
            <person name="Strauss J."/>
            <person name="Dupont C."/>
            <person name="Frickenhaus S."/>
            <person name="Maumus F."/>
            <person name="Mcmullan M."/>
            <person name="Sanges R."/>
            <person name="Schmutz J."/>
            <person name="Toseland A."/>
            <person name="Valas R."/>
            <person name="Veluchamy A."/>
            <person name="Ward B.J."/>
            <person name="Allen A."/>
            <person name="Barry K."/>
            <person name="Falciatore A."/>
            <person name="Ferrante M."/>
            <person name="Fortunato A.E."/>
            <person name="Gloeckner G."/>
            <person name="Gruber A."/>
            <person name="Hipkin R."/>
            <person name="Janech M."/>
            <person name="Kroth P."/>
            <person name="Leese F."/>
            <person name="Lindquist E."/>
            <person name="Lyon B.R."/>
            <person name="Martin J."/>
            <person name="Mayer C."/>
            <person name="Parker M."/>
            <person name="Quesneville H."/>
            <person name="Raymond J."/>
            <person name="Uhlig C."/>
            <person name="Valentin K.U."/>
            <person name="Worden A.Z."/>
            <person name="Armbrust E.V."/>
            <person name="Bowler C."/>
            <person name="Green B."/>
            <person name="Moulton V."/>
            <person name="Van Oosterhout C."/>
            <person name="Grigoriev I."/>
        </authorList>
    </citation>
    <scope>NUCLEOTIDE SEQUENCE [LARGE SCALE GENOMIC DNA]</scope>
    <source>
        <strain evidence="4 5">CCMP1102</strain>
    </source>
</reference>
<feature type="compositionally biased region" description="Polar residues" evidence="2">
    <location>
        <begin position="633"/>
        <end position="657"/>
    </location>
</feature>
<dbReference type="Gene3D" id="3.30.160.20">
    <property type="match status" value="1"/>
</dbReference>
<feature type="region of interest" description="Disordered" evidence="2">
    <location>
        <begin position="38"/>
        <end position="57"/>
    </location>
</feature>
<feature type="region of interest" description="Disordered" evidence="2">
    <location>
        <begin position="126"/>
        <end position="149"/>
    </location>
</feature>
<dbReference type="Pfam" id="PF00035">
    <property type="entry name" value="dsrm"/>
    <property type="match status" value="1"/>
</dbReference>
<dbReference type="AlphaFoldDB" id="A0A1E7FL27"/>
<feature type="region of interest" description="Disordered" evidence="2">
    <location>
        <begin position="630"/>
        <end position="663"/>
    </location>
</feature>